<gene>
    <name evidence="3" type="ORF">B0I35DRAFT_193890</name>
</gene>
<keyword evidence="1" id="KW-0812">Transmembrane</keyword>
<accession>A0A8K0WTD2</accession>
<dbReference type="InterPro" id="IPR021840">
    <property type="entry name" value="DUF3433"/>
</dbReference>
<keyword evidence="1" id="KW-1133">Transmembrane helix</keyword>
<dbReference type="Pfam" id="PF11915">
    <property type="entry name" value="DUF3433"/>
    <property type="match status" value="1"/>
</dbReference>
<organism evidence="3 4">
    <name type="scientific">Stachybotrys elegans</name>
    <dbReference type="NCBI Taxonomy" id="80388"/>
    <lineage>
        <taxon>Eukaryota</taxon>
        <taxon>Fungi</taxon>
        <taxon>Dikarya</taxon>
        <taxon>Ascomycota</taxon>
        <taxon>Pezizomycotina</taxon>
        <taxon>Sordariomycetes</taxon>
        <taxon>Hypocreomycetidae</taxon>
        <taxon>Hypocreales</taxon>
        <taxon>Stachybotryaceae</taxon>
        <taxon>Stachybotrys</taxon>
    </lineage>
</organism>
<comment type="caution">
    <text evidence="3">The sequence shown here is derived from an EMBL/GenBank/DDBJ whole genome shotgun (WGS) entry which is preliminary data.</text>
</comment>
<dbReference type="EMBL" id="JAGPNK010000004">
    <property type="protein sequence ID" value="KAH7323162.1"/>
    <property type="molecule type" value="Genomic_DNA"/>
</dbReference>
<reference evidence="3" key="1">
    <citation type="journal article" date="2021" name="Nat. Commun.">
        <title>Genetic determinants of endophytism in the Arabidopsis root mycobiome.</title>
        <authorList>
            <person name="Mesny F."/>
            <person name="Miyauchi S."/>
            <person name="Thiergart T."/>
            <person name="Pickel B."/>
            <person name="Atanasova L."/>
            <person name="Karlsson M."/>
            <person name="Huettel B."/>
            <person name="Barry K.W."/>
            <person name="Haridas S."/>
            <person name="Chen C."/>
            <person name="Bauer D."/>
            <person name="Andreopoulos W."/>
            <person name="Pangilinan J."/>
            <person name="LaButti K."/>
            <person name="Riley R."/>
            <person name="Lipzen A."/>
            <person name="Clum A."/>
            <person name="Drula E."/>
            <person name="Henrissat B."/>
            <person name="Kohler A."/>
            <person name="Grigoriev I.V."/>
            <person name="Martin F.M."/>
            <person name="Hacquard S."/>
        </authorList>
    </citation>
    <scope>NUCLEOTIDE SEQUENCE</scope>
    <source>
        <strain evidence="3">MPI-CAGE-CH-0235</strain>
    </source>
</reference>
<dbReference type="AlphaFoldDB" id="A0A8K0WTD2"/>
<evidence type="ECO:0000313" key="4">
    <source>
        <dbReference type="Proteomes" id="UP000813444"/>
    </source>
</evidence>
<evidence type="ECO:0000256" key="1">
    <source>
        <dbReference type="SAM" id="Phobius"/>
    </source>
</evidence>
<feature type="chain" id="PRO_5035432472" evidence="2">
    <location>
        <begin position="18"/>
        <end position="557"/>
    </location>
</feature>
<keyword evidence="2" id="KW-0732">Signal</keyword>
<keyword evidence="4" id="KW-1185">Reference proteome</keyword>
<evidence type="ECO:0000256" key="2">
    <source>
        <dbReference type="SAM" id="SignalP"/>
    </source>
</evidence>
<feature type="signal peptide" evidence="2">
    <location>
        <begin position="1"/>
        <end position="17"/>
    </location>
</feature>
<protein>
    <submittedName>
        <fullName evidence="3">Uncharacterized protein</fullName>
    </submittedName>
</protein>
<feature type="transmembrane region" description="Helical" evidence="1">
    <location>
        <begin position="426"/>
        <end position="447"/>
    </location>
</feature>
<keyword evidence="1" id="KW-0472">Membrane</keyword>
<dbReference type="PANTHER" id="PTHR37544">
    <property type="entry name" value="SPRAY-RELATED"/>
    <property type="match status" value="1"/>
</dbReference>
<name>A0A8K0WTD2_9HYPO</name>
<proteinExistence type="predicted"/>
<sequence length="557" mass="61318">MFLVFTLTSLCWSQLESEALRYTPWLRLHQHNSVSISETLMLNYFSTVKPAILLQAAKVGDWLVASVVSATMMLQILAIFSASLFAMERVGFIKHGQPVIITSEFVDRIDPRVYLGWQSSRTMVAMRTYDLPFPPGTGRGFAYQDFISENEQPDYVQVHAEVEILRGDVECEAGEVVSHGGYLGGEGENILYGELTARAPTCPEPFSFTYDYHQLGNHQMEAGKVLRSILYTDYAGDDEKTTAGGSCARDIAHFIYRKETFREPDAEGRKNLTLNAATVVSCRLGASITPAQVLQSSTGATYSVNPHAVSRPVPFDVGTLIHNMGSFNDGGTGMNLTYSSVVGKTIETEYEGHEWPDAFPIQPSQTPLFHPDSLLNQSFALEFVENALEEIIPLTARYLAMQSTSRQAAGSIVVAENRLLVRTPQFSVMTALFSLVIASAVVALVLVPKKPFAPQDPATGIACATLLSKNPELRERLRNTGHLGNQEINAKLNETVQSINLHSVICTPMDNNIEHVRTITNYRKYGVLLQDVLMQEAASNGTIPGSYRYGLDLSLSA</sequence>
<dbReference type="Proteomes" id="UP000813444">
    <property type="component" value="Unassembled WGS sequence"/>
</dbReference>
<evidence type="ECO:0000313" key="3">
    <source>
        <dbReference type="EMBL" id="KAH7323162.1"/>
    </source>
</evidence>